<evidence type="ECO:0008006" key="2">
    <source>
        <dbReference type="Google" id="ProtNLM"/>
    </source>
</evidence>
<dbReference type="AlphaFoldDB" id="A0A3B1CYY7"/>
<reference evidence="1" key="1">
    <citation type="submission" date="2018-06" db="EMBL/GenBank/DDBJ databases">
        <authorList>
            <person name="Zhirakovskaya E."/>
        </authorList>
    </citation>
    <scope>NUCLEOTIDE SEQUENCE</scope>
</reference>
<sequence length="379" mass="42788">MKRFLFIITGMVFLLLFSMKPIMAIDPPEDEASVAYNYFSGGGITVQGPAIILKKEMMGRMSIEAGGRMDMVSSASIDVVTQGSKFKDERKEIYLGGSHIWGDSLFSGIYSVSDESDYTSNTLSLGLTHDFLDRNVTVNLGVARSRDDVSSNANPSFGEKAFNRTAYRIGLTQSFSPRWLAQLNYELTADDGYINSPYRSALVGSTVQTAAQSPELYPNARTGQAWVVRSTHGFLRDLALGGGLKSSVQVSYRYYQDTFDVQSHTGKLYYQYRFSPNKRFGISYRYYQQTAASFYGDVLPSSQLFKARDKELSTYSSHGVGFSFRFEPRQKKWGWFKNPYLKAGYNFLMFKYDDFSDPRSGQLYSWEANVFQISLGSTY</sequence>
<protein>
    <recommendedName>
        <fullName evidence="2">DUF3570 domain-containing protein</fullName>
    </recommendedName>
</protein>
<accession>A0A3B1CYY7</accession>
<dbReference type="EMBL" id="UOGF01000047">
    <property type="protein sequence ID" value="VAX29108.1"/>
    <property type="molecule type" value="Genomic_DNA"/>
</dbReference>
<name>A0A3B1CYY7_9ZZZZ</name>
<proteinExistence type="predicted"/>
<dbReference type="Pfam" id="PF12094">
    <property type="entry name" value="DUF3570"/>
    <property type="match status" value="1"/>
</dbReference>
<gene>
    <name evidence="1" type="ORF">MNBD_NITROSPIRAE01-224</name>
</gene>
<evidence type="ECO:0000313" key="1">
    <source>
        <dbReference type="EMBL" id="VAX29108.1"/>
    </source>
</evidence>
<dbReference type="SUPFAM" id="SSF56935">
    <property type="entry name" value="Porins"/>
    <property type="match status" value="1"/>
</dbReference>
<dbReference type="InterPro" id="IPR021953">
    <property type="entry name" value="DUF3570"/>
</dbReference>
<organism evidence="1">
    <name type="scientific">hydrothermal vent metagenome</name>
    <dbReference type="NCBI Taxonomy" id="652676"/>
    <lineage>
        <taxon>unclassified sequences</taxon>
        <taxon>metagenomes</taxon>
        <taxon>ecological metagenomes</taxon>
    </lineage>
</organism>